<evidence type="ECO:0000313" key="4">
    <source>
        <dbReference type="EMBL" id="KZZ89220.1"/>
    </source>
</evidence>
<organism evidence="4 5">
    <name type="scientific">Moelleriella libera RCEF 2490</name>
    <dbReference type="NCBI Taxonomy" id="1081109"/>
    <lineage>
        <taxon>Eukaryota</taxon>
        <taxon>Fungi</taxon>
        <taxon>Dikarya</taxon>
        <taxon>Ascomycota</taxon>
        <taxon>Pezizomycotina</taxon>
        <taxon>Sordariomycetes</taxon>
        <taxon>Hypocreomycetidae</taxon>
        <taxon>Hypocreales</taxon>
        <taxon>Clavicipitaceae</taxon>
        <taxon>Moelleriella</taxon>
    </lineage>
</organism>
<evidence type="ECO:0000259" key="3">
    <source>
        <dbReference type="PROSITE" id="PS51186"/>
    </source>
</evidence>
<dbReference type="GO" id="GO:0004059">
    <property type="term" value="F:aralkylamine N-acetyltransferase activity"/>
    <property type="evidence" value="ECO:0007669"/>
    <property type="project" value="TreeGrafter"/>
</dbReference>
<dbReference type="PROSITE" id="PS51186">
    <property type="entry name" value="GNAT"/>
    <property type="match status" value="1"/>
</dbReference>
<evidence type="ECO:0000313" key="5">
    <source>
        <dbReference type="Proteomes" id="UP000078544"/>
    </source>
</evidence>
<comment type="caution">
    <text evidence="4">The sequence shown here is derived from an EMBL/GenBank/DDBJ whole genome shotgun (WGS) entry which is preliminary data.</text>
</comment>
<dbReference type="PANTHER" id="PTHR10908">
    <property type="entry name" value="SEROTONIN N-ACETYLTRANSFERASE"/>
    <property type="match status" value="1"/>
</dbReference>
<keyword evidence="1 4" id="KW-0808">Transferase</keyword>
<dbReference type="Proteomes" id="UP000078544">
    <property type="component" value="Unassembled WGS sequence"/>
</dbReference>
<dbReference type="EMBL" id="AZGY01000026">
    <property type="protein sequence ID" value="KZZ89220.1"/>
    <property type="molecule type" value="Genomic_DNA"/>
</dbReference>
<dbReference type="OrthoDB" id="30840at2759"/>
<keyword evidence="5" id="KW-1185">Reference proteome</keyword>
<feature type="domain" description="N-acetyltransferase" evidence="3">
    <location>
        <begin position="21"/>
        <end position="201"/>
    </location>
</feature>
<evidence type="ECO:0000256" key="1">
    <source>
        <dbReference type="ARBA" id="ARBA00022679"/>
    </source>
</evidence>
<sequence>MPHSHQQRLQAVKKYTFAPRRPLRTNWTEVLPASDQIEYRLSTCPELCYGLFAEDIGLPAETLSRSIGLPAVVADGRGILLAHVIATKSLSAVVADADMAFPNNWKSNPDASATAGHQRAGKTVALHALAVSPAHQRAGLGTNLVKQYIGLMGQLGGVERISILTYDRLVPFYEKLGFELIGKSACNYGGIPWIDMSYSFMKTED</sequence>
<proteinExistence type="predicted"/>
<dbReference type="Pfam" id="PF13673">
    <property type="entry name" value="Acetyltransf_10"/>
    <property type="match status" value="1"/>
</dbReference>
<keyword evidence="2 4" id="KW-0012">Acyltransferase</keyword>
<reference evidence="4 5" key="1">
    <citation type="journal article" date="2016" name="Genome Biol. Evol.">
        <title>Divergent and convergent evolution of fungal pathogenicity.</title>
        <authorList>
            <person name="Shang Y."/>
            <person name="Xiao G."/>
            <person name="Zheng P."/>
            <person name="Cen K."/>
            <person name="Zhan S."/>
            <person name="Wang C."/>
        </authorList>
    </citation>
    <scope>NUCLEOTIDE SEQUENCE [LARGE SCALE GENOMIC DNA]</scope>
    <source>
        <strain evidence="4 5">RCEF 2490</strain>
    </source>
</reference>
<dbReference type="InterPro" id="IPR051635">
    <property type="entry name" value="SNAT-like"/>
</dbReference>
<dbReference type="SUPFAM" id="SSF55729">
    <property type="entry name" value="Acyl-CoA N-acyltransferases (Nat)"/>
    <property type="match status" value="1"/>
</dbReference>
<name>A0A166ND28_9HYPO</name>
<dbReference type="AlphaFoldDB" id="A0A166ND28"/>
<dbReference type="InterPro" id="IPR016181">
    <property type="entry name" value="Acyl_CoA_acyltransferase"/>
</dbReference>
<protein>
    <submittedName>
        <fullName evidence="4">Acyl-CoA N-acyltransferase</fullName>
    </submittedName>
</protein>
<dbReference type="PANTHER" id="PTHR10908:SF0">
    <property type="entry name" value="SEROTONIN N-ACETYLTRANSFERASE"/>
    <property type="match status" value="1"/>
</dbReference>
<dbReference type="InterPro" id="IPR000182">
    <property type="entry name" value="GNAT_dom"/>
</dbReference>
<accession>A0A166ND28</accession>
<dbReference type="Gene3D" id="3.40.630.30">
    <property type="match status" value="1"/>
</dbReference>
<gene>
    <name evidence="4" type="ORF">AAL_07868</name>
</gene>
<evidence type="ECO:0000256" key="2">
    <source>
        <dbReference type="ARBA" id="ARBA00023315"/>
    </source>
</evidence>
<dbReference type="STRING" id="1081109.A0A166ND28"/>
<dbReference type="GO" id="GO:0005737">
    <property type="term" value="C:cytoplasm"/>
    <property type="evidence" value="ECO:0007669"/>
    <property type="project" value="TreeGrafter"/>
</dbReference>